<organism evidence="1 2">
    <name type="scientific">Methylococcus capsulatus</name>
    <dbReference type="NCBI Taxonomy" id="414"/>
    <lineage>
        <taxon>Bacteria</taxon>
        <taxon>Pseudomonadati</taxon>
        <taxon>Pseudomonadota</taxon>
        <taxon>Gammaproteobacteria</taxon>
        <taxon>Methylococcales</taxon>
        <taxon>Methylococcaceae</taxon>
        <taxon>Methylococcus</taxon>
    </lineage>
</organism>
<dbReference type="InterPro" id="IPR007555">
    <property type="entry name" value="DUF499"/>
</dbReference>
<reference evidence="1" key="1">
    <citation type="submission" date="2023-03" db="EMBL/GenBank/DDBJ databases">
        <authorList>
            <person name="Pearce D."/>
        </authorList>
    </citation>
    <scope>NUCLEOTIDE SEQUENCE</scope>
    <source>
        <strain evidence="1">Mc</strain>
    </source>
</reference>
<name>A0AA35UUM0_METCP</name>
<accession>A0AA35UUM0</accession>
<dbReference type="EMBL" id="OX458332">
    <property type="protein sequence ID" value="CAI8802196.1"/>
    <property type="molecule type" value="Genomic_DNA"/>
</dbReference>
<protein>
    <recommendedName>
        <fullName evidence="3">Swt1-like HEPN domain-containing protein</fullName>
    </recommendedName>
</protein>
<evidence type="ECO:0000313" key="1">
    <source>
        <dbReference type="EMBL" id="CAI8802196.1"/>
    </source>
</evidence>
<sequence>MSLKPWREIAIPHEDVLKGTFQQAEFAADLWRVHAGTATAEYQNPSLFFSRTFITEGMRLLLDSVVKRLAGKGGDPVIQLQTAFGGGKTHTMLAVYHMAKGEVPASDLQGLGDILNAAQITELPRARIAVLDGIKSSPNQPAQRDGQTVRTLWGDLAWQLGGAEGYALVADADASGTSPGKAVLETLLARCAPCVILIDELVAYVRQFEEGKTLTGGTFDSNLSFVQALTEALKAVPTAVLLASLPESDKEAGSQRGVKALEALAHYFGRVQALWKPVATEEAFEIVRRRLFASINDKLAMESVCRAFADFYTAHRDDLPAETQESRYFERLVHAYPIHPEVFDRLYEDWSTLDNFQRTRGVLKMMAKVIHRLWKDGNNDPLIMPGSLPLYDADVRNEAVYYLPQGWDPVIERDVDGERAETTEIENRDTRFGAVQACRRSARTVFLGSAPSTTNQLVRGLELERVILGSIQPGQQISVFKDALRRLTDRLHYLNHANNRFWLDTRPNLRREMEERKRRFQDREDVFPTIRERMQRGLSSGVFGGIHVFTDSGDVPDDWALRLVVLPPDAAFSKSGQSLGLDRATEILKKRGDQPRFKQNRLIFLAADYDSVSRLKDHVRSFLAWRSIVADYKDNRIVLDNLMAKQANASLEQAEETVRRMIRETYKWLLAPMQEARPGKGLSELRWEHFQLNPGAQNWSQEIERVLKENELLISEWAPIHLAKVLKDWFWKDDVKETSALNVWQQSCQQLYLPRLKDDTVFQMTLAAGAESRDFFGFAQGKEDGRYVGFSYGKRYSPILDASLLLIEPVTAAAYAEEASRNKVAEAGGGAATTTIPAGGGTPLAEDSAKGGYATGGATAGQTTKKQFYGSIELDPFQAKKQFADLVDEVVQQFTLRPSVKVKIAIEIQAESATGFDDGLQRAVKENCNVLKFKNAEFEAGE</sequence>
<dbReference type="Pfam" id="PF04465">
    <property type="entry name" value="DUF499"/>
    <property type="match status" value="1"/>
</dbReference>
<evidence type="ECO:0008006" key="3">
    <source>
        <dbReference type="Google" id="ProtNLM"/>
    </source>
</evidence>
<dbReference type="AlphaFoldDB" id="A0AA35UUM0"/>
<dbReference type="Proteomes" id="UP001158598">
    <property type="component" value="Chromosome"/>
</dbReference>
<proteinExistence type="predicted"/>
<gene>
    <name evidence="1" type="ORF">MCNOR_1590</name>
</gene>
<evidence type="ECO:0000313" key="2">
    <source>
        <dbReference type="Proteomes" id="UP001158598"/>
    </source>
</evidence>
<dbReference type="RefSeq" id="WP_017365774.1">
    <property type="nucleotide sequence ID" value="NZ_OX458332.1"/>
</dbReference>